<feature type="domain" description="Cytochrome c" evidence="8">
    <location>
        <begin position="56"/>
        <end position="242"/>
    </location>
</feature>
<sequence length="252" mass="26826">MSRATAIPIIGALVVAVVGAGVLVRLLVHNSPQEAPARASPQPAPQPEWARQAVLANPADGEVIYVRGVNNIPSCATCHGEAGIPEGTSPYPRLAGQSAEYVAKQLDDYARGVRVNEQMTPIARALNVQQRAQVSRYVTTLKPPETALSAAALNERGRQLDEVGDNDLAIPGCGNCHGLRGRGEGVMLPPLAGQPRAYLVSQLNAFRTQRRQNDTVEIMEGIASRLSPEDIEALAQYFSSLRPLRAEAAASP</sequence>
<organism evidence="9 10">
    <name type="scientific">Pseudoroseomonas ludipueritiae</name>
    <dbReference type="NCBI Taxonomy" id="198093"/>
    <lineage>
        <taxon>Bacteria</taxon>
        <taxon>Pseudomonadati</taxon>
        <taxon>Pseudomonadota</taxon>
        <taxon>Alphaproteobacteria</taxon>
        <taxon>Acetobacterales</taxon>
        <taxon>Acetobacteraceae</taxon>
        <taxon>Pseudoroseomonas</taxon>
    </lineage>
</organism>
<gene>
    <name evidence="9" type="ORF">IBL25_14305</name>
</gene>
<evidence type="ECO:0000256" key="6">
    <source>
        <dbReference type="PROSITE-ProRule" id="PRU00433"/>
    </source>
</evidence>
<evidence type="ECO:0000256" key="3">
    <source>
        <dbReference type="ARBA" id="ARBA00022723"/>
    </source>
</evidence>
<proteinExistence type="predicted"/>
<keyword evidence="10" id="KW-1185">Reference proteome</keyword>
<keyword evidence="1" id="KW-0813">Transport</keyword>
<evidence type="ECO:0000313" key="10">
    <source>
        <dbReference type="Proteomes" id="UP000603940"/>
    </source>
</evidence>
<evidence type="ECO:0000256" key="5">
    <source>
        <dbReference type="ARBA" id="ARBA00023004"/>
    </source>
</evidence>
<dbReference type="PANTHER" id="PTHR33751">
    <property type="entry name" value="CBB3-TYPE CYTOCHROME C OXIDASE SUBUNIT FIXP"/>
    <property type="match status" value="1"/>
</dbReference>
<dbReference type="PROSITE" id="PS51007">
    <property type="entry name" value="CYTC"/>
    <property type="match status" value="1"/>
</dbReference>
<keyword evidence="7" id="KW-1133">Transmembrane helix</keyword>
<dbReference type="Gene3D" id="1.10.760.10">
    <property type="entry name" value="Cytochrome c-like domain"/>
    <property type="match status" value="2"/>
</dbReference>
<keyword evidence="4" id="KW-0249">Electron transport</keyword>
<keyword evidence="7" id="KW-0812">Transmembrane</keyword>
<keyword evidence="7" id="KW-0472">Membrane</keyword>
<keyword evidence="2 6" id="KW-0349">Heme</keyword>
<dbReference type="SUPFAM" id="SSF46626">
    <property type="entry name" value="Cytochrome c"/>
    <property type="match status" value="2"/>
</dbReference>
<keyword evidence="5 6" id="KW-0408">Iron</keyword>
<dbReference type="EMBL" id="JACTUZ010000062">
    <property type="protein sequence ID" value="MBC9178114.1"/>
    <property type="molecule type" value="Genomic_DNA"/>
</dbReference>
<dbReference type="RefSeq" id="WP_187779221.1">
    <property type="nucleotide sequence ID" value="NZ_JACTUZ010000062.1"/>
</dbReference>
<feature type="transmembrane region" description="Helical" evidence="7">
    <location>
        <begin position="6"/>
        <end position="28"/>
    </location>
</feature>
<accession>A0ABR7R8I3</accession>
<name>A0ABR7R8I3_9PROT</name>
<evidence type="ECO:0000313" key="9">
    <source>
        <dbReference type="EMBL" id="MBC9178114.1"/>
    </source>
</evidence>
<dbReference type="Pfam" id="PF00034">
    <property type="entry name" value="Cytochrom_C"/>
    <property type="match status" value="2"/>
</dbReference>
<evidence type="ECO:0000259" key="8">
    <source>
        <dbReference type="PROSITE" id="PS51007"/>
    </source>
</evidence>
<dbReference type="InterPro" id="IPR050597">
    <property type="entry name" value="Cytochrome_c_Oxidase_Subunit"/>
</dbReference>
<dbReference type="InterPro" id="IPR009056">
    <property type="entry name" value="Cyt_c-like_dom"/>
</dbReference>
<evidence type="ECO:0000256" key="1">
    <source>
        <dbReference type="ARBA" id="ARBA00022448"/>
    </source>
</evidence>
<evidence type="ECO:0000256" key="7">
    <source>
        <dbReference type="SAM" id="Phobius"/>
    </source>
</evidence>
<evidence type="ECO:0000256" key="4">
    <source>
        <dbReference type="ARBA" id="ARBA00022982"/>
    </source>
</evidence>
<keyword evidence="3 6" id="KW-0479">Metal-binding</keyword>
<dbReference type="InterPro" id="IPR036909">
    <property type="entry name" value="Cyt_c-like_dom_sf"/>
</dbReference>
<evidence type="ECO:0000256" key="2">
    <source>
        <dbReference type="ARBA" id="ARBA00022617"/>
    </source>
</evidence>
<comment type="caution">
    <text evidence="9">The sequence shown here is derived from an EMBL/GenBank/DDBJ whole genome shotgun (WGS) entry which is preliminary data.</text>
</comment>
<reference evidence="9 10" key="1">
    <citation type="journal article" date="2009" name="Int. J. Syst. Evol. Microbiol.">
        <title>Transfer of Teichococcus ludipueritiae and Muricoccus roseus to the genus Roseomonas, as Roseomonas ludipueritiae comb. nov. and Roseomonas rosea comb. nov., respectively, and emended description of the genus Roseomonas.</title>
        <authorList>
            <person name="Sanchez-Porro C."/>
            <person name="Gallego V."/>
            <person name="Busse H.J."/>
            <person name="Kampfer P."/>
            <person name="Ventosa A."/>
        </authorList>
    </citation>
    <scope>NUCLEOTIDE SEQUENCE [LARGE SCALE GENOMIC DNA]</scope>
    <source>
        <strain evidence="9 10">DSM 14915</strain>
    </source>
</reference>
<protein>
    <submittedName>
        <fullName evidence="9">C-type cytochrome</fullName>
    </submittedName>
</protein>
<dbReference type="PANTHER" id="PTHR33751:SF9">
    <property type="entry name" value="CYTOCHROME C4"/>
    <property type="match status" value="1"/>
</dbReference>
<dbReference type="Proteomes" id="UP000603940">
    <property type="component" value="Unassembled WGS sequence"/>
</dbReference>